<evidence type="ECO:0000313" key="2">
    <source>
        <dbReference type="EMBL" id="TYC07307.1"/>
    </source>
</evidence>
<protein>
    <recommendedName>
        <fullName evidence="1">N-acetyltransferase domain-containing protein</fullName>
    </recommendedName>
</protein>
<dbReference type="GO" id="GO:0016747">
    <property type="term" value="F:acyltransferase activity, transferring groups other than amino-acyl groups"/>
    <property type="evidence" value="ECO:0007669"/>
    <property type="project" value="InterPro"/>
</dbReference>
<dbReference type="OrthoDB" id="4536199at2"/>
<comment type="caution">
    <text evidence="2">The sequence shown here is derived from an EMBL/GenBank/DDBJ whole genome shotgun (WGS) entry which is preliminary data.</text>
</comment>
<feature type="domain" description="N-acetyltransferase" evidence="1">
    <location>
        <begin position="16"/>
        <end position="172"/>
    </location>
</feature>
<dbReference type="Gene3D" id="3.40.630.30">
    <property type="match status" value="1"/>
</dbReference>
<dbReference type="Proteomes" id="UP000322634">
    <property type="component" value="Unassembled WGS sequence"/>
</dbReference>
<dbReference type="EMBL" id="VSFF01000026">
    <property type="protein sequence ID" value="TYC07307.1"/>
    <property type="molecule type" value="Genomic_DNA"/>
</dbReference>
<accession>A0A5D0TND4</accession>
<proteinExistence type="predicted"/>
<name>A0A5D0TND4_9ACTN</name>
<gene>
    <name evidence="2" type="ORF">FXF65_43325</name>
</gene>
<evidence type="ECO:0000259" key="1">
    <source>
        <dbReference type="PROSITE" id="PS51186"/>
    </source>
</evidence>
<keyword evidence="3" id="KW-1185">Reference proteome</keyword>
<dbReference type="PROSITE" id="PS51186">
    <property type="entry name" value="GNAT"/>
    <property type="match status" value="1"/>
</dbReference>
<dbReference type="SUPFAM" id="SSF55729">
    <property type="entry name" value="Acyl-CoA N-acyltransferases (Nat)"/>
    <property type="match status" value="1"/>
</dbReference>
<dbReference type="InterPro" id="IPR000182">
    <property type="entry name" value="GNAT_dom"/>
</dbReference>
<reference evidence="2 3" key="1">
    <citation type="submission" date="2019-08" db="EMBL/GenBank/DDBJ databases">
        <title>Actinomadura sp. nov. CYP1-5 isolated from mountain soil.</title>
        <authorList>
            <person name="Songsumanus A."/>
            <person name="Kuncharoen N."/>
            <person name="Kudo T."/>
            <person name="Yuki M."/>
            <person name="Igarashi Y."/>
            <person name="Tanasupawat S."/>
        </authorList>
    </citation>
    <scope>NUCLEOTIDE SEQUENCE [LARGE SCALE GENOMIC DNA]</scope>
    <source>
        <strain evidence="2 3">GKU157</strain>
    </source>
</reference>
<organism evidence="2 3">
    <name type="scientific">Actinomadura syzygii</name>
    <dbReference type="NCBI Taxonomy" id="1427538"/>
    <lineage>
        <taxon>Bacteria</taxon>
        <taxon>Bacillati</taxon>
        <taxon>Actinomycetota</taxon>
        <taxon>Actinomycetes</taxon>
        <taxon>Streptosporangiales</taxon>
        <taxon>Thermomonosporaceae</taxon>
        <taxon>Actinomadura</taxon>
    </lineage>
</organism>
<dbReference type="InterPro" id="IPR016181">
    <property type="entry name" value="Acyl_CoA_acyltransferase"/>
</dbReference>
<sequence>MTKAVHARYTGEQALTMLPKIADIYLAARINSPERDDPLFSRPEFIGRTEKQARSPGFELVTVRVADSLAGFSFGLPFPAGRWWADATPPPEHVLQTAKFAVIELDIHHSHQGQGLSRPLLDALLTQRTEGYATLATIPGSPAQAMYERWGWYKVGIIGGEGPVMDAMLKDL</sequence>
<dbReference type="AlphaFoldDB" id="A0A5D0TND4"/>
<dbReference type="RefSeq" id="WP_148356322.1">
    <property type="nucleotide sequence ID" value="NZ_JBHSBF010000014.1"/>
</dbReference>
<evidence type="ECO:0000313" key="3">
    <source>
        <dbReference type="Proteomes" id="UP000322634"/>
    </source>
</evidence>